<name>A0A3S5WZZ3_9CHLO</name>
<geneLocation type="chloroplast" evidence="1"/>
<dbReference type="EMBL" id="MH591091">
    <property type="protein sequence ID" value="AYC64238.1"/>
    <property type="molecule type" value="Genomic_DNA"/>
</dbReference>
<keyword evidence="1" id="KW-0934">Plastid</keyword>
<accession>A0A3S5WZZ3</accession>
<dbReference type="AlphaFoldDB" id="A0A3S5WZZ3"/>
<proteinExistence type="predicted"/>
<gene>
    <name evidence="1" type="primary">orf104</name>
</gene>
<evidence type="ECO:0000313" key="1">
    <source>
        <dbReference type="EMBL" id="AYC64238.1"/>
    </source>
</evidence>
<keyword evidence="1" id="KW-0150">Chloroplast</keyword>
<organism evidence="1">
    <name type="scientific">Pseudobryopsis hainanensis</name>
    <dbReference type="NCBI Taxonomy" id="2320808"/>
    <lineage>
        <taxon>Eukaryota</taxon>
        <taxon>Viridiplantae</taxon>
        <taxon>Chlorophyta</taxon>
        <taxon>core chlorophytes</taxon>
        <taxon>Ulvophyceae</taxon>
        <taxon>TCBD clade</taxon>
        <taxon>Bryopsidales</taxon>
        <taxon>Bryopsidineae</taxon>
        <taxon>Pseudobryopsidaceae</taxon>
        <taxon>Pseudobryopsis</taxon>
    </lineage>
</organism>
<reference evidence="1" key="1">
    <citation type="submission" date="2018-07" db="EMBL/GenBank/DDBJ databases">
        <authorList>
            <person name="Cremen M.C."/>
            <person name="Leliaert F."/>
            <person name="West J."/>
            <person name="Lam D.W."/>
            <person name="Shimada S."/>
            <person name="Lopez-Bautista J.M."/>
            <person name="Verbruggen H."/>
        </authorList>
    </citation>
    <scope>NUCLEOTIDE SEQUENCE</scope>
</reference>
<reference evidence="1" key="2">
    <citation type="journal article" date="2019" name="Mol. Phylogenet. Evol.">
        <title>Reassessment of the classification of bryopsidales (chlorophyta) based on chloroplast phylogenomic analyses.</title>
        <authorList>
            <person name="Cremen M.C."/>
            <person name="Leliaert F."/>
            <person name="West J."/>
            <person name="Lam D.W."/>
            <person name="Shimada S."/>
            <person name="Lopez-Bautista J.M."/>
            <person name="Verbruggen H."/>
        </authorList>
    </citation>
    <scope>NUCLEOTIDE SEQUENCE</scope>
</reference>
<protein>
    <submittedName>
        <fullName evidence="1">Uncharacterized protein</fullName>
    </submittedName>
</protein>
<sequence length="104" mass="11687">MLEFYTQTINFVDTPNSEGRISAEIDHKFDTKVRSGGVILNGFHLSFEDGKDHHWLQGSALVDNISTKGQEVKAKVTLQLQDGEDHRINYSDSSAEVLYIAECE</sequence>